<evidence type="ECO:0000256" key="3">
    <source>
        <dbReference type="ARBA" id="ARBA00022801"/>
    </source>
</evidence>
<dbReference type="GO" id="GO:0004175">
    <property type="term" value="F:endopeptidase activity"/>
    <property type="evidence" value="ECO:0007669"/>
    <property type="project" value="TreeGrafter"/>
</dbReference>
<dbReference type="AlphaFoldDB" id="A0A9D2CC28"/>
<dbReference type="GO" id="GO:0030288">
    <property type="term" value="C:outer membrane-bounded periplasmic space"/>
    <property type="evidence" value="ECO:0007669"/>
    <property type="project" value="TreeGrafter"/>
</dbReference>
<dbReference type="SUPFAM" id="SSF52096">
    <property type="entry name" value="ClpP/crotonase"/>
    <property type="match status" value="1"/>
</dbReference>
<dbReference type="EMBL" id="DXCX01000008">
    <property type="protein sequence ID" value="HIY72416.1"/>
    <property type="molecule type" value="Genomic_DNA"/>
</dbReference>
<reference evidence="6" key="2">
    <citation type="submission" date="2021-04" db="EMBL/GenBank/DDBJ databases">
        <authorList>
            <person name="Gilroy R."/>
        </authorList>
    </citation>
    <scope>NUCLEOTIDE SEQUENCE</scope>
    <source>
        <strain evidence="6">CHK33-7979</strain>
    </source>
</reference>
<evidence type="ECO:0000256" key="4">
    <source>
        <dbReference type="ARBA" id="ARBA00022825"/>
    </source>
</evidence>
<dbReference type="InterPro" id="IPR029045">
    <property type="entry name" value="ClpP/crotonase-like_dom_sf"/>
</dbReference>
<dbReference type="InterPro" id="IPR041489">
    <property type="entry name" value="PDZ_6"/>
</dbReference>
<dbReference type="PROSITE" id="PS50106">
    <property type="entry name" value="PDZ"/>
    <property type="match status" value="1"/>
</dbReference>
<evidence type="ECO:0000313" key="6">
    <source>
        <dbReference type="EMBL" id="HIY72416.1"/>
    </source>
</evidence>
<dbReference type="Gene3D" id="2.30.42.10">
    <property type="match status" value="1"/>
</dbReference>
<dbReference type="GO" id="GO:0008236">
    <property type="term" value="F:serine-type peptidase activity"/>
    <property type="evidence" value="ECO:0007669"/>
    <property type="project" value="UniProtKB-KW"/>
</dbReference>
<protein>
    <submittedName>
        <fullName evidence="6">PDZ domain-containing protein</fullName>
    </submittedName>
</protein>
<keyword evidence="2" id="KW-0645">Protease</keyword>
<dbReference type="Gene3D" id="3.30.750.44">
    <property type="match status" value="1"/>
</dbReference>
<dbReference type="CDD" id="cd07560">
    <property type="entry name" value="Peptidase_S41_CPP"/>
    <property type="match status" value="1"/>
</dbReference>
<dbReference type="GO" id="GO:0007165">
    <property type="term" value="P:signal transduction"/>
    <property type="evidence" value="ECO:0007669"/>
    <property type="project" value="TreeGrafter"/>
</dbReference>
<comment type="caution">
    <text evidence="6">The sequence shown here is derived from an EMBL/GenBank/DDBJ whole genome shotgun (WGS) entry which is preliminary data.</text>
</comment>
<dbReference type="InterPro" id="IPR004447">
    <property type="entry name" value="Peptidase_S41A"/>
</dbReference>
<dbReference type="Pfam" id="PF17820">
    <property type="entry name" value="PDZ_6"/>
    <property type="match status" value="1"/>
</dbReference>
<dbReference type="Gene3D" id="3.90.226.10">
    <property type="entry name" value="2-enoyl-CoA Hydratase, Chain A, domain 1"/>
    <property type="match status" value="1"/>
</dbReference>
<proteinExistence type="inferred from homology"/>
<dbReference type="SMART" id="SM00245">
    <property type="entry name" value="TSPc"/>
    <property type="match status" value="1"/>
</dbReference>
<evidence type="ECO:0000313" key="7">
    <source>
        <dbReference type="Proteomes" id="UP000886824"/>
    </source>
</evidence>
<organism evidence="6 7">
    <name type="scientific">Candidatus Intestinimonas merdavium</name>
    <dbReference type="NCBI Taxonomy" id="2838622"/>
    <lineage>
        <taxon>Bacteria</taxon>
        <taxon>Bacillati</taxon>
        <taxon>Bacillota</taxon>
        <taxon>Clostridia</taxon>
        <taxon>Eubacteriales</taxon>
        <taxon>Intestinimonas</taxon>
    </lineage>
</organism>
<keyword evidence="4" id="KW-0720">Serine protease</keyword>
<dbReference type="Proteomes" id="UP000886824">
    <property type="component" value="Unassembled WGS sequence"/>
</dbReference>
<keyword evidence="3" id="KW-0378">Hydrolase</keyword>
<evidence type="ECO:0000259" key="5">
    <source>
        <dbReference type="PROSITE" id="PS50106"/>
    </source>
</evidence>
<comment type="similarity">
    <text evidence="1">Belongs to the peptidase S41A family.</text>
</comment>
<dbReference type="InterPro" id="IPR005151">
    <property type="entry name" value="Tail-specific_protease"/>
</dbReference>
<sequence>MKKKRFSLLALVITVLLTVAVMAAVLAGAAWMLLGRAGLGMMEAMVLINTQFVGEHDIGAAADQAMNTLIESLGDRWSYYMDPDGYAAQQESRSNSYVGIGVTVTYPEEGGMLIQTVTEGGPAEEAGLTAGEKIVAVDGTELTAENQGEGASLIKGEAGTQVLLTIEAAGGEWREVTVTRKTVEEHPAEGELLADGTGLVTIKNFNSRCAQETIAAVEELVDQGAERLVFDVRNNGGGYVDELTKLLDYLLPEGDIFRSETKAGVKRVVTSDADCVDLPMAVLVNGNTYSAAELFAAELQEMDWGVIVGEPTFGKGFSQQTFPLLSGGAINISTARYYTGGGVCLIGTGLTLDQEVTLTEEQSAALAAGALAPEDDPQLQAALALLEKN</sequence>
<dbReference type="InterPro" id="IPR001478">
    <property type="entry name" value="PDZ"/>
</dbReference>
<dbReference type="GO" id="GO:0006508">
    <property type="term" value="P:proteolysis"/>
    <property type="evidence" value="ECO:0007669"/>
    <property type="project" value="UniProtKB-KW"/>
</dbReference>
<dbReference type="SMART" id="SM00228">
    <property type="entry name" value="PDZ"/>
    <property type="match status" value="1"/>
</dbReference>
<feature type="domain" description="PDZ" evidence="5">
    <location>
        <begin position="85"/>
        <end position="169"/>
    </location>
</feature>
<dbReference type="InterPro" id="IPR036034">
    <property type="entry name" value="PDZ_sf"/>
</dbReference>
<accession>A0A9D2CC28</accession>
<gene>
    <name evidence="6" type="ORF">H9826_00370</name>
</gene>
<dbReference type="PANTHER" id="PTHR32060:SF30">
    <property type="entry name" value="CARBOXY-TERMINAL PROCESSING PROTEASE CTPA"/>
    <property type="match status" value="1"/>
</dbReference>
<dbReference type="PANTHER" id="PTHR32060">
    <property type="entry name" value="TAIL-SPECIFIC PROTEASE"/>
    <property type="match status" value="1"/>
</dbReference>
<dbReference type="SUPFAM" id="SSF50156">
    <property type="entry name" value="PDZ domain-like"/>
    <property type="match status" value="1"/>
</dbReference>
<name>A0A9D2CC28_9FIRM</name>
<dbReference type="CDD" id="cd06782">
    <property type="entry name" value="cpPDZ_CPP-like"/>
    <property type="match status" value="1"/>
</dbReference>
<evidence type="ECO:0000256" key="1">
    <source>
        <dbReference type="ARBA" id="ARBA00009179"/>
    </source>
</evidence>
<reference evidence="6" key="1">
    <citation type="journal article" date="2021" name="PeerJ">
        <title>Extensive microbial diversity within the chicken gut microbiome revealed by metagenomics and culture.</title>
        <authorList>
            <person name="Gilroy R."/>
            <person name="Ravi A."/>
            <person name="Getino M."/>
            <person name="Pursley I."/>
            <person name="Horton D.L."/>
            <person name="Alikhan N.F."/>
            <person name="Baker D."/>
            <person name="Gharbi K."/>
            <person name="Hall N."/>
            <person name="Watson M."/>
            <person name="Adriaenssens E.M."/>
            <person name="Foster-Nyarko E."/>
            <person name="Jarju S."/>
            <person name="Secka A."/>
            <person name="Antonio M."/>
            <person name="Oren A."/>
            <person name="Chaudhuri R.R."/>
            <person name="La Ragione R."/>
            <person name="Hildebrand F."/>
            <person name="Pallen M.J."/>
        </authorList>
    </citation>
    <scope>NUCLEOTIDE SEQUENCE</scope>
    <source>
        <strain evidence="6">CHK33-7979</strain>
    </source>
</reference>
<dbReference type="Pfam" id="PF03572">
    <property type="entry name" value="Peptidase_S41"/>
    <property type="match status" value="1"/>
</dbReference>
<evidence type="ECO:0000256" key="2">
    <source>
        <dbReference type="ARBA" id="ARBA00022670"/>
    </source>
</evidence>